<dbReference type="PANTHER" id="PTHR24221">
    <property type="entry name" value="ATP-BINDING CASSETTE SUB-FAMILY B"/>
    <property type="match status" value="1"/>
</dbReference>
<keyword evidence="2" id="KW-0067">ATP-binding</keyword>
<keyword evidence="2" id="KW-0547">Nucleotide-binding</keyword>
<evidence type="ECO:0000313" key="3">
    <source>
        <dbReference type="Proteomes" id="UP000474676"/>
    </source>
</evidence>
<dbReference type="GO" id="GO:0042626">
    <property type="term" value="F:ATPase-coupled transmembrane transporter activity"/>
    <property type="evidence" value="ECO:0007669"/>
    <property type="project" value="TreeGrafter"/>
</dbReference>
<organism evidence="2 3">
    <name type="scientific">Hornefia butyriciproducens</name>
    <dbReference type="NCBI Taxonomy" id="2652293"/>
    <lineage>
        <taxon>Bacteria</taxon>
        <taxon>Bacillati</taxon>
        <taxon>Bacillota</taxon>
        <taxon>Clostridia</taxon>
        <taxon>Peptostreptococcales</taxon>
        <taxon>Anaerovoracaceae</taxon>
        <taxon>Hornefia</taxon>
    </lineage>
</organism>
<accession>A0A6L5Y9K3</accession>
<dbReference type="InterPro" id="IPR027417">
    <property type="entry name" value="P-loop_NTPase"/>
</dbReference>
<dbReference type="Gene3D" id="3.40.50.300">
    <property type="entry name" value="P-loop containing nucleotide triphosphate hydrolases"/>
    <property type="match status" value="1"/>
</dbReference>
<evidence type="ECO:0000259" key="1">
    <source>
        <dbReference type="Pfam" id="PF00005"/>
    </source>
</evidence>
<dbReference type="InterPro" id="IPR039421">
    <property type="entry name" value="Type_1_exporter"/>
</dbReference>
<dbReference type="EMBL" id="VUMZ01000010">
    <property type="protein sequence ID" value="MST52597.1"/>
    <property type="molecule type" value="Genomic_DNA"/>
</dbReference>
<feature type="domain" description="ABC transporter" evidence="1">
    <location>
        <begin position="1"/>
        <end position="124"/>
    </location>
</feature>
<evidence type="ECO:0000313" key="2">
    <source>
        <dbReference type="EMBL" id="MST52597.1"/>
    </source>
</evidence>
<protein>
    <submittedName>
        <fullName evidence="2">ATP-binding cassette domain-containing protein</fullName>
    </submittedName>
</protein>
<comment type="caution">
    <text evidence="2">The sequence shown here is derived from an EMBL/GenBank/DDBJ whole genome shotgun (WGS) entry which is preliminary data.</text>
</comment>
<dbReference type="Proteomes" id="UP000474676">
    <property type="component" value="Unassembled WGS sequence"/>
</dbReference>
<dbReference type="PANTHER" id="PTHR24221:SF654">
    <property type="entry name" value="ATP-BINDING CASSETTE SUB-FAMILY B MEMBER 6"/>
    <property type="match status" value="1"/>
</dbReference>
<reference evidence="2 3" key="1">
    <citation type="submission" date="2019-08" db="EMBL/GenBank/DDBJ databases">
        <title>In-depth cultivation of the pig gut microbiome towards novel bacterial diversity and tailored functional studies.</title>
        <authorList>
            <person name="Wylensek D."/>
            <person name="Hitch T.C.A."/>
            <person name="Clavel T."/>
        </authorList>
    </citation>
    <scope>NUCLEOTIDE SEQUENCE [LARGE SCALE GENOMIC DNA]</scope>
    <source>
        <strain evidence="2 3">WCA-MUC-591-APC-3H</strain>
    </source>
</reference>
<dbReference type="GO" id="GO:0016887">
    <property type="term" value="F:ATP hydrolysis activity"/>
    <property type="evidence" value="ECO:0007669"/>
    <property type="project" value="InterPro"/>
</dbReference>
<dbReference type="Pfam" id="PF00005">
    <property type="entry name" value="ABC_tran"/>
    <property type="match status" value="1"/>
</dbReference>
<dbReference type="AlphaFoldDB" id="A0A6L5Y9K3"/>
<name>A0A6L5Y9K3_9FIRM</name>
<dbReference type="GO" id="GO:0005524">
    <property type="term" value="F:ATP binding"/>
    <property type="evidence" value="ECO:0007669"/>
    <property type="project" value="UniProtKB-KW"/>
</dbReference>
<dbReference type="SUPFAM" id="SSF52540">
    <property type="entry name" value="P-loop containing nucleoside triphosphate hydrolases"/>
    <property type="match status" value="1"/>
</dbReference>
<keyword evidence="3" id="KW-1185">Reference proteome</keyword>
<proteinExistence type="predicted"/>
<dbReference type="InterPro" id="IPR003439">
    <property type="entry name" value="ABC_transporter-like_ATP-bd"/>
</dbReference>
<gene>
    <name evidence="2" type="ORF">FYJ64_09830</name>
</gene>
<sequence>MEIKEGTVNAFVGPSGGGKSTIAKLIASLWDVGDGSIRIGGADIRDLPLAEYSRNVAYVSQDNYLFNETIRENIRMGNINATDEEVEEAAARCGCHDFVMGLEHGYDTLVGSAGGHLSGGERQKRPAATISSWLFRMDTKQ</sequence>